<sequence length="131" mass="14834">MGPDSSWMFDFAGTVLPIFFVVVAVIGALAAGRELLAWSRNNRMPVLTVPARIVAKRSEIRQKPQDEGSPARTTTLYYITFELENGERMELRVKGGEYGVSAERDWGTLTYQGTRYLGFTREPHYSRLEGR</sequence>
<dbReference type="Gene3D" id="2.40.50.660">
    <property type="match status" value="1"/>
</dbReference>
<reference evidence="2 3" key="1">
    <citation type="submission" date="2014-08" db="EMBL/GenBank/DDBJ databases">
        <title>Comparative genomics of the Paenibacillus odorifer group.</title>
        <authorList>
            <person name="den Bakker H.C."/>
            <person name="Tsai Y.-C."/>
            <person name="Martin N."/>
            <person name="Korlach J."/>
            <person name="Wiedmann M."/>
        </authorList>
    </citation>
    <scope>NUCLEOTIDE SEQUENCE [LARGE SCALE GENOMIC DNA]</scope>
    <source>
        <strain evidence="2 3">DSM 14472</strain>
    </source>
</reference>
<evidence type="ECO:0000313" key="2">
    <source>
        <dbReference type="EMBL" id="AIQ64225.1"/>
    </source>
</evidence>
<keyword evidence="1" id="KW-0812">Transmembrane</keyword>
<name>A0A089LVR1_9BACL</name>
<dbReference type="OrthoDB" id="282886at2"/>
<proteinExistence type="predicted"/>
<dbReference type="AlphaFoldDB" id="A0A089LVR1"/>
<dbReference type="Proteomes" id="UP000029507">
    <property type="component" value="Chromosome"/>
</dbReference>
<feature type="transmembrane region" description="Helical" evidence="1">
    <location>
        <begin position="12"/>
        <end position="31"/>
    </location>
</feature>
<keyword evidence="3" id="KW-1185">Reference proteome</keyword>
<gene>
    <name evidence="2" type="ORF">PSTEL_15175</name>
</gene>
<protein>
    <recommendedName>
        <fullName evidence="4">DUF2500 domain-containing protein</fullName>
    </recommendedName>
</protein>
<dbReference type="KEGG" id="pste:PSTEL_15175"/>
<evidence type="ECO:0000256" key="1">
    <source>
        <dbReference type="SAM" id="Phobius"/>
    </source>
</evidence>
<evidence type="ECO:0008006" key="4">
    <source>
        <dbReference type="Google" id="ProtNLM"/>
    </source>
</evidence>
<keyword evidence="1" id="KW-1133">Transmembrane helix</keyword>
<dbReference type="STRING" id="169760.PSTEL_15175"/>
<organism evidence="2 3">
    <name type="scientific">Paenibacillus stellifer</name>
    <dbReference type="NCBI Taxonomy" id="169760"/>
    <lineage>
        <taxon>Bacteria</taxon>
        <taxon>Bacillati</taxon>
        <taxon>Bacillota</taxon>
        <taxon>Bacilli</taxon>
        <taxon>Bacillales</taxon>
        <taxon>Paenibacillaceae</taxon>
        <taxon>Paenibacillus</taxon>
    </lineage>
</organism>
<evidence type="ECO:0000313" key="3">
    <source>
        <dbReference type="Proteomes" id="UP000029507"/>
    </source>
</evidence>
<dbReference type="Pfam" id="PF10694">
    <property type="entry name" value="DUF2500"/>
    <property type="match status" value="1"/>
</dbReference>
<accession>A0A089LVR1</accession>
<dbReference type="EMBL" id="CP009286">
    <property type="protein sequence ID" value="AIQ64225.1"/>
    <property type="molecule type" value="Genomic_DNA"/>
</dbReference>
<dbReference type="HOGENOM" id="CLU_138370_0_0_9"/>
<keyword evidence="1" id="KW-0472">Membrane</keyword>
<dbReference type="InterPro" id="IPR019635">
    <property type="entry name" value="DUF2500"/>
</dbReference>